<dbReference type="HOGENOM" id="CLU_1265756_0_0_0"/>
<dbReference type="Proteomes" id="UP000000845">
    <property type="component" value="Chromosome"/>
</dbReference>
<keyword evidence="1" id="KW-0812">Transmembrane</keyword>
<gene>
    <name evidence="3" type="ordered locus">Sterm_0781</name>
</gene>
<dbReference type="AlphaFoldDB" id="D1AQ75"/>
<dbReference type="eggNOG" id="COG2249">
    <property type="taxonomic scope" value="Bacteria"/>
</dbReference>
<dbReference type="KEGG" id="str:Sterm_0781"/>
<accession>D1AQ75</accession>
<keyword evidence="1" id="KW-0472">Membrane</keyword>
<dbReference type="Gene3D" id="3.40.50.360">
    <property type="match status" value="1"/>
</dbReference>
<feature type="domain" description="Flavodoxin-like fold" evidence="2">
    <location>
        <begin position="1"/>
        <end position="144"/>
    </location>
</feature>
<dbReference type="InterPro" id="IPR003680">
    <property type="entry name" value="Flavodoxin_fold"/>
</dbReference>
<dbReference type="Pfam" id="PF02525">
    <property type="entry name" value="Flavodoxin_2"/>
    <property type="match status" value="1"/>
</dbReference>
<evidence type="ECO:0000256" key="1">
    <source>
        <dbReference type="SAM" id="Phobius"/>
    </source>
</evidence>
<evidence type="ECO:0000313" key="3">
    <source>
        <dbReference type="EMBL" id="ACZ07653.1"/>
    </source>
</evidence>
<feature type="transmembrane region" description="Helical" evidence="1">
    <location>
        <begin position="178"/>
        <end position="199"/>
    </location>
</feature>
<dbReference type="STRING" id="526218.Sterm_0781"/>
<evidence type="ECO:0000313" key="4">
    <source>
        <dbReference type="Proteomes" id="UP000000845"/>
    </source>
</evidence>
<reference evidence="3 4" key="2">
    <citation type="journal article" date="2010" name="Stand. Genomic Sci.">
        <title>Complete genome sequence of Sebaldella termitidis type strain (NCTC 11300).</title>
        <authorList>
            <person name="Harmon-Smith M."/>
            <person name="Celia L."/>
            <person name="Chertkov O."/>
            <person name="Lapidus A."/>
            <person name="Copeland A."/>
            <person name="Glavina Del Rio T."/>
            <person name="Nolan M."/>
            <person name="Lucas S."/>
            <person name="Tice H."/>
            <person name="Cheng J.F."/>
            <person name="Han C."/>
            <person name="Detter J.C."/>
            <person name="Bruce D."/>
            <person name="Goodwin L."/>
            <person name="Pitluck S."/>
            <person name="Pati A."/>
            <person name="Liolios K."/>
            <person name="Ivanova N."/>
            <person name="Mavromatis K."/>
            <person name="Mikhailova N."/>
            <person name="Chen A."/>
            <person name="Palaniappan K."/>
            <person name="Land M."/>
            <person name="Hauser L."/>
            <person name="Chang Y.J."/>
            <person name="Jeffries C.D."/>
            <person name="Brettin T."/>
            <person name="Goker M."/>
            <person name="Beck B."/>
            <person name="Bristow J."/>
            <person name="Eisen J.A."/>
            <person name="Markowitz V."/>
            <person name="Hugenholtz P."/>
            <person name="Kyrpides N.C."/>
            <person name="Klenk H.P."/>
            <person name="Chen F."/>
        </authorList>
    </citation>
    <scope>NUCLEOTIDE SEQUENCE [LARGE SCALE GENOMIC DNA]</scope>
    <source>
        <strain evidence="4">ATCC 33386 / NCTC 11300</strain>
    </source>
</reference>
<proteinExistence type="predicted"/>
<organism evidence="3 4">
    <name type="scientific">Sebaldella termitidis (strain ATCC 33386 / NCTC 11300)</name>
    <dbReference type="NCBI Taxonomy" id="526218"/>
    <lineage>
        <taxon>Bacteria</taxon>
        <taxon>Fusobacteriati</taxon>
        <taxon>Fusobacteriota</taxon>
        <taxon>Fusobacteriia</taxon>
        <taxon>Fusobacteriales</taxon>
        <taxon>Leptotrichiaceae</taxon>
        <taxon>Sebaldella</taxon>
    </lineage>
</organism>
<dbReference type="EMBL" id="CP001739">
    <property type="protein sequence ID" value="ACZ07653.1"/>
    <property type="molecule type" value="Genomic_DNA"/>
</dbReference>
<sequence length="220" mass="25022">MSLVIFNGSPRGTGSNSKLMADSFLKGFTAESSEESKVFYLIKKKDLELHKEEFKNAEKVIFIFPLYTDAMPGMVKEFFEEAEEYNSENKKIGFIVHSGFPEAIHSECLAEYLKRFAEIIKAEYTGTVIAGGSEALKFTDEKMQNKKLAPFYALGSRYASNSKFDSEITENLSKIRRFNGFILVILKICISLGIFNINWNKILKKNGSMDKRLAKPYKNI</sequence>
<evidence type="ECO:0000259" key="2">
    <source>
        <dbReference type="Pfam" id="PF02525"/>
    </source>
</evidence>
<reference evidence="4" key="1">
    <citation type="submission" date="2009-09" db="EMBL/GenBank/DDBJ databases">
        <title>The complete chromosome of Sebaldella termitidis ATCC 33386.</title>
        <authorList>
            <consortium name="US DOE Joint Genome Institute (JGI-PGF)"/>
            <person name="Lucas S."/>
            <person name="Copeland A."/>
            <person name="Lapidus A."/>
            <person name="Glavina del Rio T."/>
            <person name="Dalin E."/>
            <person name="Tice H."/>
            <person name="Bruce D."/>
            <person name="Goodwin L."/>
            <person name="Pitluck S."/>
            <person name="Kyrpides N."/>
            <person name="Mavromatis K."/>
            <person name="Ivanova N."/>
            <person name="Mikhailova N."/>
            <person name="Sims D."/>
            <person name="Meincke L."/>
            <person name="Brettin T."/>
            <person name="Detter J.C."/>
            <person name="Han C."/>
            <person name="Larimer F."/>
            <person name="Land M."/>
            <person name="Hauser L."/>
            <person name="Markowitz V."/>
            <person name="Cheng J.F."/>
            <person name="Hugenholtz P."/>
            <person name="Woyke T."/>
            <person name="Wu D."/>
            <person name="Eisen J.A."/>
        </authorList>
    </citation>
    <scope>NUCLEOTIDE SEQUENCE [LARGE SCALE GENOMIC DNA]</scope>
    <source>
        <strain evidence="4">ATCC 33386 / NCTC 11300</strain>
    </source>
</reference>
<keyword evidence="1" id="KW-1133">Transmembrane helix</keyword>
<name>D1AQ75_SEBTE</name>
<dbReference type="RefSeq" id="WP_012860249.1">
    <property type="nucleotide sequence ID" value="NC_013517.1"/>
</dbReference>
<dbReference type="InterPro" id="IPR029039">
    <property type="entry name" value="Flavoprotein-like_sf"/>
</dbReference>
<keyword evidence="4" id="KW-1185">Reference proteome</keyword>
<protein>
    <submittedName>
        <fullName evidence="3">NAD(P)H dehydrogenase (Quinone)</fullName>
    </submittedName>
</protein>
<dbReference type="SUPFAM" id="SSF52218">
    <property type="entry name" value="Flavoproteins"/>
    <property type="match status" value="1"/>
</dbReference>